<organism evidence="9 10">
    <name type="scientific">Candidatus Stercoripulliclostridium pullicola</name>
    <dbReference type="NCBI Taxonomy" id="2840953"/>
    <lineage>
        <taxon>Bacteria</taxon>
        <taxon>Bacillati</taxon>
        <taxon>Bacillota</taxon>
        <taxon>Clostridia</taxon>
        <taxon>Eubacteriales</taxon>
        <taxon>Candidatus Stercoripulliclostridium</taxon>
    </lineage>
</organism>
<comment type="similarity">
    <text evidence="7">Belongs to the binding-protein-dependent transport system permease family.</text>
</comment>
<gene>
    <name evidence="9" type="ORF">IAB16_04735</name>
</gene>
<dbReference type="PANTHER" id="PTHR30151">
    <property type="entry name" value="ALKANE SULFONATE ABC TRANSPORTER-RELATED, MEMBRANE SUBUNIT"/>
    <property type="match status" value="1"/>
</dbReference>
<dbReference type="PANTHER" id="PTHR30151:SF0">
    <property type="entry name" value="ABC TRANSPORTER PERMEASE PROTEIN MJ0413-RELATED"/>
    <property type="match status" value="1"/>
</dbReference>
<name>A0A940IDK6_9FIRM</name>
<dbReference type="GO" id="GO:0055085">
    <property type="term" value="P:transmembrane transport"/>
    <property type="evidence" value="ECO:0007669"/>
    <property type="project" value="InterPro"/>
</dbReference>
<evidence type="ECO:0000256" key="6">
    <source>
        <dbReference type="ARBA" id="ARBA00023136"/>
    </source>
</evidence>
<reference evidence="9" key="2">
    <citation type="journal article" date="2021" name="PeerJ">
        <title>Extensive microbial diversity within the chicken gut microbiome revealed by metagenomics and culture.</title>
        <authorList>
            <person name="Gilroy R."/>
            <person name="Ravi A."/>
            <person name="Getino M."/>
            <person name="Pursley I."/>
            <person name="Horton D.L."/>
            <person name="Alikhan N.F."/>
            <person name="Baker D."/>
            <person name="Gharbi K."/>
            <person name="Hall N."/>
            <person name="Watson M."/>
            <person name="Adriaenssens E.M."/>
            <person name="Foster-Nyarko E."/>
            <person name="Jarju S."/>
            <person name="Secka A."/>
            <person name="Antonio M."/>
            <person name="Oren A."/>
            <person name="Chaudhuri R.R."/>
            <person name="La Ragione R."/>
            <person name="Hildebrand F."/>
            <person name="Pallen M.J."/>
        </authorList>
    </citation>
    <scope>NUCLEOTIDE SEQUENCE</scope>
    <source>
        <strain evidence="9">517</strain>
    </source>
</reference>
<keyword evidence="4 7" id="KW-0812">Transmembrane</keyword>
<dbReference type="GO" id="GO:0005886">
    <property type="term" value="C:plasma membrane"/>
    <property type="evidence" value="ECO:0007669"/>
    <property type="project" value="UniProtKB-SubCell"/>
</dbReference>
<dbReference type="Proteomes" id="UP000727857">
    <property type="component" value="Unassembled WGS sequence"/>
</dbReference>
<dbReference type="InterPro" id="IPR035906">
    <property type="entry name" value="MetI-like_sf"/>
</dbReference>
<dbReference type="AlphaFoldDB" id="A0A940IDK6"/>
<dbReference type="Pfam" id="PF00528">
    <property type="entry name" value="BPD_transp_1"/>
    <property type="match status" value="1"/>
</dbReference>
<protein>
    <recommendedName>
        <fullName evidence="8">ABC transmembrane type-1 domain-containing protein</fullName>
    </recommendedName>
</protein>
<feature type="transmembrane region" description="Helical" evidence="7">
    <location>
        <begin position="12"/>
        <end position="37"/>
    </location>
</feature>
<comment type="caution">
    <text evidence="9">The sequence shown here is derived from an EMBL/GenBank/DDBJ whole genome shotgun (WGS) entry which is preliminary data.</text>
</comment>
<evidence type="ECO:0000256" key="2">
    <source>
        <dbReference type="ARBA" id="ARBA00022448"/>
    </source>
</evidence>
<feature type="transmembrane region" description="Helical" evidence="7">
    <location>
        <begin position="74"/>
        <end position="93"/>
    </location>
</feature>
<feature type="transmembrane region" description="Helical" evidence="7">
    <location>
        <begin position="171"/>
        <end position="197"/>
    </location>
</feature>
<evidence type="ECO:0000256" key="4">
    <source>
        <dbReference type="ARBA" id="ARBA00022692"/>
    </source>
</evidence>
<dbReference type="Gene3D" id="1.10.3720.10">
    <property type="entry name" value="MetI-like"/>
    <property type="match status" value="1"/>
</dbReference>
<evidence type="ECO:0000256" key="5">
    <source>
        <dbReference type="ARBA" id="ARBA00022989"/>
    </source>
</evidence>
<feature type="transmembrane region" description="Helical" evidence="7">
    <location>
        <begin position="43"/>
        <end position="67"/>
    </location>
</feature>
<evidence type="ECO:0000256" key="3">
    <source>
        <dbReference type="ARBA" id="ARBA00022475"/>
    </source>
</evidence>
<feature type="non-terminal residue" evidence="9">
    <location>
        <position position="1"/>
    </location>
</feature>
<keyword evidence="3" id="KW-1003">Cell membrane</keyword>
<dbReference type="PROSITE" id="PS50928">
    <property type="entry name" value="ABC_TM1"/>
    <property type="match status" value="1"/>
</dbReference>
<accession>A0A940IDK6</accession>
<evidence type="ECO:0000313" key="10">
    <source>
        <dbReference type="Proteomes" id="UP000727857"/>
    </source>
</evidence>
<dbReference type="SUPFAM" id="SSF161098">
    <property type="entry name" value="MetI-like"/>
    <property type="match status" value="1"/>
</dbReference>
<dbReference type="EMBL" id="JADINF010000119">
    <property type="protein sequence ID" value="MBO8424302.1"/>
    <property type="molecule type" value="Genomic_DNA"/>
</dbReference>
<evidence type="ECO:0000313" key="9">
    <source>
        <dbReference type="EMBL" id="MBO8424302.1"/>
    </source>
</evidence>
<feature type="domain" description="ABC transmembrane type-1" evidence="8">
    <location>
        <begin position="9"/>
        <end position="193"/>
    </location>
</feature>
<reference evidence="9" key="1">
    <citation type="submission" date="2020-10" db="EMBL/GenBank/DDBJ databases">
        <authorList>
            <person name="Gilroy R."/>
        </authorList>
    </citation>
    <scope>NUCLEOTIDE SEQUENCE</scope>
    <source>
        <strain evidence="9">517</strain>
    </source>
</reference>
<evidence type="ECO:0000259" key="8">
    <source>
        <dbReference type="PROSITE" id="PS50928"/>
    </source>
</evidence>
<sequence length="201" mass="21834">GTKEFYVAVGGTLVRALISFALAFVFAVFLAVAGYLLPPVSKILAPIVTVLRSVPTMSIILLSLIWLTSKESPVLITFLIVFPLLYSSLERSLKNIDGYALSMSKVFGVPVLTRIFRMYIPAVLPDTIAAARSNISLGLKVMIASEVLAQTVNSMGVAMQISRVYLDTAALMGWTIAAVILSYLLEGAVLLIGRLLVRWKR</sequence>
<keyword evidence="6 7" id="KW-0472">Membrane</keyword>
<evidence type="ECO:0000256" key="1">
    <source>
        <dbReference type="ARBA" id="ARBA00004651"/>
    </source>
</evidence>
<comment type="subcellular location">
    <subcellularLocation>
        <location evidence="1 7">Cell membrane</location>
        <topology evidence="1 7">Multi-pass membrane protein</topology>
    </subcellularLocation>
</comment>
<evidence type="ECO:0000256" key="7">
    <source>
        <dbReference type="RuleBase" id="RU363032"/>
    </source>
</evidence>
<proteinExistence type="inferred from homology"/>
<keyword evidence="2 7" id="KW-0813">Transport</keyword>
<dbReference type="InterPro" id="IPR000515">
    <property type="entry name" value="MetI-like"/>
</dbReference>
<keyword evidence="5 7" id="KW-1133">Transmembrane helix</keyword>